<dbReference type="Pfam" id="PF14760">
    <property type="entry name" value="Rnk_N"/>
    <property type="match status" value="1"/>
</dbReference>
<comment type="caution">
    <text evidence="3">The sequence shown here is derived from an EMBL/GenBank/DDBJ whole genome shotgun (WGS) entry which is preliminary data.</text>
</comment>
<dbReference type="InterPro" id="IPR029462">
    <property type="entry name" value="Rnk_N"/>
</dbReference>
<dbReference type="InterPro" id="IPR001437">
    <property type="entry name" value="Tscrpt_elong_fac_GreA/B_C"/>
</dbReference>
<organism evidence="3 4">
    <name type="scientific">Kaistia nematophila</name>
    <dbReference type="NCBI Taxonomy" id="2994654"/>
    <lineage>
        <taxon>Bacteria</taxon>
        <taxon>Pseudomonadati</taxon>
        <taxon>Pseudomonadota</taxon>
        <taxon>Alphaproteobacteria</taxon>
        <taxon>Hyphomicrobiales</taxon>
        <taxon>Kaistiaceae</taxon>
        <taxon>Kaistia</taxon>
    </lineage>
</organism>
<dbReference type="InterPro" id="IPR036953">
    <property type="entry name" value="GreA/GreB_C_sf"/>
</dbReference>
<dbReference type="RefSeq" id="WP_266336560.1">
    <property type="nucleotide sequence ID" value="NZ_JAPKNK010000001.1"/>
</dbReference>
<dbReference type="GO" id="GO:0003677">
    <property type="term" value="F:DNA binding"/>
    <property type="evidence" value="ECO:0007669"/>
    <property type="project" value="InterPro"/>
</dbReference>
<dbReference type="PANTHER" id="PTHR30437">
    <property type="entry name" value="TRANSCRIPTION ELONGATION FACTOR GREA"/>
    <property type="match status" value="1"/>
</dbReference>
<dbReference type="SUPFAM" id="SSF54534">
    <property type="entry name" value="FKBP-like"/>
    <property type="match status" value="1"/>
</dbReference>
<name>A0A9X3DXM0_9HYPH</name>
<dbReference type="PANTHER" id="PTHR30437:SF5">
    <property type="entry name" value="REGULATOR OF NUCLEOSIDE DIPHOSPHATE KINASE"/>
    <property type="match status" value="1"/>
</dbReference>
<dbReference type="Gene3D" id="1.10.286.20">
    <property type="match status" value="1"/>
</dbReference>
<dbReference type="Pfam" id="PF01272">
    <property type="entry name" value="GreA_GreB"/>
    <property type="match status" value="1"/>
</dbReference>
<dbReference type="InterPro" id="IPR023459">
    <property type="entry name" value="Tscrpt_elong_fac_GreA/B_fam"/>
</dbReference>
<dbReference type="GO" id="GO:0032784">
    <property type="term" value="P:regulation of DNA-templated transcription elongation"/>
    <property type="evidence" value="ECO:0007669"/>
    <property type="project" value="InterPro"/>
</dbReference>
<reference evidence="3" key="1">
    <citation type="submission" date="2022-11" db="EMBL/GenBank/DDBJ databases">
        <title>Biodiversity and phylogenetic relationships of bacteria.</title>
        <authorList>
            <person name="Machado R.A.R."/>
            <person name="Bhat A."/>
            <person name="Loulou A."/>
            <person name="Kallel S."/>
        </authorList>
    </citation>
    <scope>NUCLEOTIDE SEQUENCE</scope>
    <source>
        <strain evidence="3">K-TC2</strain>
    </source>
</reference>
<protein>
    <submittedName>
        <fullName evidence="3">Nucleoside diphosphate kinase regulator</fullName>
    </submittedName>
</protein>
<dbReference type="GO" id="GO:0070063">
    <property type="term" value="F:RNA polymerase binding"/>
    <property type="evidence" value="ECO:0007669"/>
    <property type="project" value="InterPro"/>
</dbReference>
<evidence type="ECO:0000313" key="4">
    <source>
        <dbReference type="Proteomes" id="UP001144805"/>
    </source>
</evidence>
<dbReference type="NCBIfam" id="NF004396">
    <property type="entry name" value="PRK05753.1"/>
    <property type="match status" value="1"/>
</dbReference>
<feature type="domain" description="Transcription elongation factor GreA/GreB C-terminal" evidence="1">
    <location>
        <begin position="58"/>
        <end position="131"/>
    </location>
</feature>
<dbReference type="GO" id="GO:0006354">
    <property type="term" value="P:DNA-templated transcription elongation"/>
    <property type="evidence" value="ECO:0007669"/>
    <property type="project" value="TreeGrafter"/>
</dbReference>
<evidence type="ECO:0000313" key="3">
    <source>
        <dbReference type="EMBL" id="MCX5567569.1"/>
    </source>
</evidence>
<keyword evidence="4" id="KW-1185">Reference proteome</keyword>
<gene>
    <name evidence="3" type="primary">rnk</name>
    <name evidence="3" type="ORF">OSH07_00020</name>
</gene>
<keyword evidence="3" id="KW-0808">Transferase</keyword>
<dbReference type="EMBL" id="JAPKNK010000001">
    <property type="protein sequence ID" value="MCX5567569.1"/>
    <property type="molecule type" value="Genomic_DNA"/>
</dbReference>
<sequence>MTTRSAGRLKPRITILAADHERLSTLARAAAHTLPDVATVLTEELDRARVVADARRSHPFVRMNHEVEFRDDVAGTVRKVTLVYPENADIGQGRISVLTPIGAALIGVGVGESISWETRNGELKRLTVLQVGGDEAAA</sequence>
<dbReference type="AlphaFoldDB" id="A0A9X3DXM0"/>
<dbReference type="Gene3D" id="3.10.50.30">
    <property type="entry name" value="Transcription elongation factor, GreA/GreB, C-terminal domain"/>
    <property type="match status" value="1"/>
</dbReference>
<accession>A0A9X3DXM0</accession>
<dbReference type="Proteomes" id="UP001144805">
    <property type="component" value="Unassembled WGS sequence"/>
</dbReference>
<evidence type="ECO:0000259" key="2">
    <source>
        <dbReference type="Pfam" id="PF14760"/>
    </source>
</evidence>
<keyword evidence="3" id="KW-0418">Kinase</keyword>
<dbReference type="GO" id="GO:0016301">
    <property type="term" value="F:kinase activity"/>
    <property type="evidence" value="ECO:0007669"/>
    <property type="project" value="UniProtKB-KW"/>
</dbReference>
<feature type="domain" description="Regulator of nucleoside diphosphate kinase N-terminal" evidence="2">
    <location>
        <begin position="11"/>
        <end position="51"/>
    </location>
</feature>
<proteinExistence type="predicted"/>
<evidence type="ECO:0000259" key="1">
    <source>
        <dbReference type="Pfam" id="PF01272"/>
    </source>
</evidence>